<feature type="domain" description="ABC transmembrane type-1" evidence="8">
    <location>
        <begin position="119"/>
        <end position="350"/>
    </location>
</feature>
<evidence type="ECO:0000256" key="2">
    <source>
        <dbReference type="ARBA" id="ARBA00022448"/>
    </source>
</evidence>
<dbReference type="GO" id="GO:0055085">
    <property type="term" value="P:transmembrane transport"/>
    <property type="evidence" value="ECO:0007669"/>
    <property type="project" value="InterPro"/>
</dbReference>
<dbReference type="Gene3D" id="1.10.3720.10">
    <property type="entry name" value="MetI-like"/>
    <property type="match status" value="1"/>
</dbReference>
<evidence type="ECO:0000259" key="8">
    <source>
        <dbReference type="PROSITE" id="PS50928"/>
    </source>
</evidence>
<evidence type="ECO:0000256" key="6">
    <source>
        <dbReference type="ARBA" id="ARBA00023136"/>
    </source>
</evidence>
<dbReference type="CDD" id="cd06261">
    <property type="entry name" value="TM_PBP2"/>
    <property type="match status" value="1"/>
</dbReference>
<name>A0A1J0A9E4_9CYAN</name>
<evidence type="ECO:0000256" key="1">
    <source>
        <dbReference type="ARBA" id="ARBA00004651"/>
    </source>
</evidence>
<dbReference type="InterPro" id="IPR035906">
    <property type="entry name" value="MetI-like_sf"/>
</dbReference>
<dbReference type="PANTHER" id="PTHR43163:SF6">
    <property type="entry name" value="DIPEPTIDE TRANSPORT SYSTEM PERMEASE PROTEIN DPPB-RELATED"/>
    <property type="match status" value="1"/>
</dbReference>
<keyword evidence="10" id="KW-1185">Reference proteome</keyword>
<dbReference type="PANTHER" id="PTHR43163">
    <property type="entry name" value="DIPEPTIDE TRANSPORT SYSTEM PERMEASE PROTEIN DPPB-RELATED"/>
    <property type="match status" value="1"/>
</dbReference>
<dbReference type="Pfam" id="PF19300">
    <property type="entry name" value="BPD_transp_1_N"/>
    <property type="match status" value="1"/>
</dbReference>
<evidence type="ECO:0000313" key="10">
    <source>
        <dbReference type="Proteomes" id="UP000180235"/>
    </source>
</evidence>
<evidence type="ECO:0000256" key="3">
    <source>
        <dbReference type="ARBA" id="ARBA00022475"/>
    </source>
</evidence>
<evidence type="ECO:0000256" key="4">
    <source>
        <dbReference type="ARBA" id="ARBA00022692"/>
    </source>
</evidence>
<evidence type="ECO:0000256" key="5">
    <source>
        <dbReference type="ARBA" id="ARBA00022989"/>
    </source>
</evidence>
<feature type="transmembrane region" description="Helical" evidence="7">
    <location>
        <begin position="28"/>
        <end position="50"/>
    </location>
</feature>
<reference evidence="9 10" key="1">
    <citation type="submission" date="2016-10" db="EMBL/GenBank/DDBJ databases">
        <title>Description of Gloeomargarita lithophora gen. nov., sp. nov., a thylakoid-bearing basal-branching cyanobacterium with intracellular carbonates, and proposal for Gloeomargaritales ord. nov.</title>
        <authorList>
            <person name="Moreira D."/>
            <person name="Tavera R."/>
            <person name="Benzerara K."/>
            <person name="Skouri-Panet F."/>
            <person name="Couradeau E."/>
            <person name="Gerard E."/>
            <person name="Loussert C."/>
            <person name="Novelo E."/>
            <person name="Zivanovic Y."/>
            <person name="Lopez-Garcia P."/>
        </authorList>
    </citation>
    <scope>NUCLEOTIDE SEQUENCE [LARGE SCALE GENOMIC DNA]</scope>
    <source>
        <strain evidence="9 10">D10</strain>
    </source>
</reference>
<comment type="subcellular location">
    <subcellularLocation>
        <location evidence="1 7">Cell membrane</location>
        <topology evidence="1 7">Multi-pass membrane protein</topology>
    </subcellularLocation>
</comment>
<dbReference type="STRING" id="1188229.GlitD10_0241"/>
<dbReference type="Pfam" id="PF00528">
    <property type="entry name" value="BPD_transp_1"/>
    <property type="match status" value="1"/>
</dbReference>
<proteinExistence type="inferred from homology"/>
<dbReference type="EMBL" id="CP017675">
    <property type="protein sequence ID" value="APB32542.1"/>
    <property type="molecule type" value="Genomic_DNA"/>
</dbReference>
<dbReference type="KEGG" id="glt:GlitD10_0241"/>
<organism evidence="9 10">
    <name type="scientific">Gloeomargarita lithophora Alchichica-D10</name>
    <dbReference type="NCBI Taxonomy" id="1188229"/>
    <lineage>
        <taxon>Bacteria</taxon>
        <taxon>Bacillati</taxon>
        <taxon>Cyanobacteriota</taxon>
        <taxon>Cyanophyceae</taxon>
        <taxon>Gloeomargaritales</taxon>
        <taxon>Gloeomargaritaceae</taxon>
        <taxon>Gloeomargarita</taxon>
    </lineage>
</organism>
<gene>
    <name evidence="9" type="ORF">GlitD10_0241</name>
</gene>
<keyword evidence="6 7" id="KW-0472">Membrane</keyword>
<evidence type="ECO:0000256" key="7">
    <source>
        <dbReference type="RuleBase" id="RU363032"/>
    </source>
</evidence>
<dbReference type="SUPFAM" id="SSF161098">
    <property type="entry name" value="MetI-like"/>
    <property type="match status" value="1"/>
</dbReference>
<dbReference type="AlphaFoldDB" id="A0A1J0A9E4"/>
<feature type="transmembrane region" description="Helical" evidence="7">
    <location>
        <begin position="331"/>
        <end position="353"/>
    </location>
</feature>
<feature type="transmembrane region" description="Helical" evidence="7">
    <location>
        <begin position="222"/>
        <end position="242"/>
    </location>
</feature>
<dbReference type="InterPro" id="IPR045621">
    <property type="entry name" value="BPD_transp_1_N"/>
</dbReference>
<keyword evidence="2 7" id="KW-0813">Transport</keyword>
<dbReference type="InterPro" id="IPR000515">
    <property type="entry name" value="MetI-like"/>
</dbReference>
<dbReference type="Proteomes" id="UP000180235">
    <property type="component" value="Chromosome"/>
</dbReference>
<dbReference type="GO" id="GO:0005886">
    <property type="term" value="C:plasma membrane"/>
    <property type="evidence" value="ECO:0007669"/>
    <property type="project" value="UniProtKB-SubCell"/>
</dbReference>
<comment type="similarity">
    <text evidence="7">Belongs to the binding-protein-dependent transport system permease family.</text>
</comment>
<evidence type="ECO:0000313" key="9">
    <source>
        <dbReference type="EMBL" id="APB32542.1"/>
    </source>
</evidence>
<feature type="transmembrane region" description="Helical" evidence="7">
    <location>
        <begin position="281"/>
        <end position="302"/>
    </location>
</feature>
<sequence>MVHFGYAFYCDLFGASVVGRWQQIQNYLLGRLLLAPVMLWTVVTVVFLLLRATPGDPVDAIYGGRAPAQVKEALRVQLGLDQPLLMQYLRYLGQLIQGNLGTSLTEPGRTVGDIITAYLPATVELGVAGFGVAAGLGVGLGLITGSRPESSPLAMGGKVFSLVSYAVPLFWLGMLLQLWLSVGWGWFPLGVRFPLQEVAPAGPTGLYVLDSLLAGNWRQLGIALHHLALPSLTLGLVLSGLFERMVRVQVRAGWRGDYVEAARARGIPPGWLLWHHVLPNALIPVVALLGLTLASLLGGAIVTEVTFSWPGLANRLYEAINLRDYPTVQGIVVFLAVVVVVLSILIDVLTAFIDPRVRL</sequence>
<keyword evidence="3" id="KW-1003">Cell membrane</keyword>
<feature type="transmembrane region" description="Helical" evidence="7">
    <location>
        <begin position="125"/>
        <end position="144"/>
    </location>
</feature>
<keyword evidence="5 7" id="KW-1133">Transmembrane helix</keyword>
<feature type="transmembrane region" description="Helical" evidence="7">
    <location>
        <begin position="165"/>
        <end position="187"/>
    </location>
</feature>
<keyword evidence="4 7" id="KW-0812">Transmembrane</keyword>
<accession>A0A1J0A9E4</accession>
<dbReference type="PROSITE" id="PS50928">
    <property type="entry name" value="ABC_TM1"/>
    <property type="match status" value="1"/>
</dbReference>
<protein>
    <submittedName>
        <fullName evidence="9">Permease of oligopeptide ABC transporter</fullName>
    </submittedName>
</protein>